<evidence type="ECO:0000256" key="5">
    <source>
        <dbReference type="ARBA" id="ARBA00023180"/>
    </source>
</evidence>
<dbReference type="Gene3D" id="3.40.50.2300">
    <property type="match status" value="1"/>
</dbReference>
<evidence type="ECO:0000313" key="7">
    <source>
        <dbReference type="EMBL" id="CAH1784120.1"/>
    </source>
</evidence>
<evidence type="ECO:0000259" key="6">
    <source>
        <dbReference type="Pfam" id="PF01094"/>
    </source>
</evidence>
<dbReference type="Pfam" id="PF01094">
    <property type="entry name" value="ANF_receptor"/>
    <property type="match status" value="1"/>
</dbReference>
<evidence type="ECO:0000256" key="4">
    <source>
        <dbReference type="ARBA" id="ARBA00023136"/>
    </source>
</evidence>
<accession>A0A8J1T6D3</accession>
<proteinExistence type="predicted"/>
<comment type="caution">
    <text evidence="7">The sequence shown here is derived from an EMBL/GenBank/DDBJ whole genome shotgun (WGS) entry which is preliminary data.</text>
</comment>
<dbReference type="InterPro" id="IPR050726">
    <property type="entry name" value="mGluR"/>
</dbReference>
<dbReference type="OrthoDB" id="2150267at2759"/>
<dbReference type="SUPFAM" id="SSF53822">
    <property type="entry name" value="Periplasmic binding protein-like I"/>
    <property type="match status" value="1"/>
</dbReference>
<sequence>TALVTPIATSPQLSDRARFPYVVRTLPSDSKQGPAFAAFFMSLGWPNVHVIIEDDSSYAKDLASTFKETFEKEEQGRCIASTHMLNSSQARYHNEQIISAIINSSSKSDIVLYLALKIRDLLEAKEKYLANEKAKRLVFIGTEGWGRTENLVKGHEKA</sequence>
<dbReference type="InterPro" id="IPR001828">
    <property type="entry name" value="ANF_lig-bd_rcpt"/>
</dbReference>
<protein>
    <recommendedName>
        <fullName evidence="6">Receptor ligand binding region domain-containing protein</fullName>
    </recommendedName>
</protein>
<comment type="subcellular location">
    <subcellularLocation>
        <location evidence="1">Membrane</location>
    </subcellularLocation>
</comment>
<dbReference type="AlphaFoldDB" id="A0A8J1T6D3"/>
<keyword evidence="2" id="KW-0812">Transmembrane</keyword>
<feature type="non-terminal residue" evidence="7">
    <location>
        <position position="158"/>
    </location>
</feature>
<evidence type="ECO:0000313" key="8">
    <source>
        <dbReference type="Proteomes" id="UP000749559"/>
    </source>
</evidence>
<gene>
    <name evidence="7" type="ORF">OFUS_LOCUS10369</name>
</gene>
<name>A0A8J1T6D3_OWEFU</name>
<keyword evidence="8" id="KW-1185">Reference proteome</keyword>
<evidence type="ECO:0000256" key="1">
    <source>
        <dbReference type="ARBA" id="ARBA00004370"/>
    </source>
</evidence>
<dbReference type="EMBL" id="CAIIXF020000005">
    <property type="protein sequence ID" value="CAH1784120.1"/>
    <property type="molecule type" value="Genomic_DNA"/>
</dbReference>
<keyword evidence="5" id="KW-0325">Glycoprotein</keyword>
<keyword evidence="3" id="KW-1133">Transmembrane helix</keyword>
<feature type="domain" description="Receptor ligand binding region" evidence="6">
    <location>
        <begin position="3"/>
        <end position="152"/>
    </location>
</feature>
<dbReference type="Proteomes" id="UP000749559">
    <property type="component" value="Unassembled WGS sequence"/>
</dbReference>
<evidence type="ECO:0000256" key="2">
    <source>
        <dbReference type="ARBA" id="ARBA00022692"/>
    </source>
</evidence>
<dbReference type="InterPro" id="IPR028082">
    <property type="entry name" value="Peripla_BP_I"/>
</dbReference>
<dbReference type="PANTHER" id="PTHR24060">
    <property type="entry name" value="METABOTROPIC GLUTAMATE RECEPTOR"/>
    <property type="match status" value="1"/>
</dbReference>
<evidence type="ECO:0000256" key="3">
    <source>
        <dbReference type="ARBA" id="ARBA00022989"/>
    </source>
</evidence>
<organism evidence="7 8">
    <name type="scientific">Owenia fusiformis</name>
    <name type="common">Polychaete worm</name>
    <dbReference type="NCBI Taxonomy" id="6347"/>
    <lineage>
        <taxon>Eukaryota</taxon>
        <taxon>Metazoa</taxon>
        <taxon>Spiralia</taxon>
        <taxon>Lophotrochozoa</taxon>
        <taxon>Annelida</taxon>
        <taxon>Polychaeta</taxon>
        <taxon>Sedentaria</taxon>
        <taxon>Canalipalpata</taxon>
        <taxon>Sabellida</taxon>
        <taxon>Oweniida</taxon>
        <taxon>Oweniidae</taxon>
        <taxon>Owenia</taxon>
    </lineage>
</organism>
<dbReference type="GO" id="GO:0016020">
    <property type="term" value="C:membrane"/>
    <property type="evidence" value="ECO:0007669"/>
    <property type="project" value="UniProtKB-SubCell"/>
</dbReference>
<feature type="non-terminal residue" evidence="7">
    <location>
        <position position="1"/>
    </location>
</feature>
<keyword evidence="4" id="KW-0472">Membrane</keyword>
<reference evidence="7" key="1">
    <citation type="submission" date="2022-03" db="EMBL/GenBank/DDBJ databases">
        <authorList>
            <person name="Martin C."/>
        </authorList>
    </citation>
    <scope>NUCLEOTIDE SEQUENCE</scope>
</reference>